<keyword evidence="3" id="KW-0804">Transcription</keyword>
<evidence type="ECO:0000259" key="5">
    <source>
        <dbReference type="PROSITE" id="PS50949"/>
    </source>
</evidence>
<organism evidence="6 7">
    <name type="scientific">Streptomyces exfoliatus</name>
    <name type="common">Streptomyces hydrogenans</name>
    <dbReference type="NCBI Taxonomy" id="1905"/>
    <lineage>
        <taxon>Bacteria</taxon>
        <taxon>Bacillati</taxon>
        <taxon>Actinomycetota</taxon>
        <taxon>Actinomycetes</taxon>
        <taxon>Kitasatosporales</taxon>
        <taxon>Streptomycetaceae</taxon>
        <taxon>Streptomyces</taxon>
    </lineage>
</organism>
<gene>
    <name evidence="6" type="ORF">AB0A76_18535</name>
</gene>
<sequence length="266" mass="28815">MTAREDRGRPTEKDATDDRTDPPALRRADWAPAAGRSRAELAADLVARLAAEAAPGSRLGTKDELRARCGVSVGTFNETLRLLSARGVVTSRPGPGGGLFVAEQAPVTRLAHALLALDASAADVTEALRIRNALEPLLWQDALWHASPADVEHLRGLLAPMQSAADSADVDAFVRANWRLHAQVADLTPHTLLRSLYVHLLGFVEQHALGVEPRPGVPLDEHIRDRCRLHAALVDTLDKRDEEQLMRLLSEHDTGGGGHRSRGSVR</sequence>
<reference evidence="6 7" key="1">
    <citation type="submission" date="2024-06" db="EMBL/GenBank/DDBJ databases">
        <title>The Natural Products Discovery Center: Release of the First 8490 Sequenced Strains for Exploring Actinobacteria Biosynthetic Diversity.</title>
        <authorList>
            <person name="Kalkreuter E."/>
            <person name="Kautsar S.A."/>
            <person name="Yang D."/>
            <person name="Bader C.D."/>
            <person name="Teijaro C.N."/>
            <person name="Fluegel L."/>
            <person name="Davis C.M."/>
            <person name="Simpson J.R."/>
            <person name="Lauterbach L."/>
            <person name="Steele A.D."/>
            <person name="Gui C."/>
            <person name="Meng S."/>
            <person name="Li G."/>
            <person name="Viehrig K."/>
            <person name="Ye F."/>
            <person name="Su P."/>
            <person name="Kiefer A.F."/>
            <person name="Nichols A."/>
            <person name="Cepeda A.J."/>
            <person name="Yan W."/>
            <person name="Fan B."/>
            <person name="Jiang Y."/>
            <person name="Adhikari A."/>
            <person name="Zheng C.-J."/>
            <person name="Schuster L."/>
            <person name="Cowan T.M."/>
            <person name="Smanski M.J."/>
            <person name="Chevrette M.G."/>
            <person name="De Carvalho L.P.S."/>
            <person name="Shen B."/>
        </authorList>
    </citation>
    <scope>NUCLEOTIDE SEQUENCE [LARGE SCALE GENOMIC DNA]</scope>
    <source>
        <strain evidence="6 7">NPDC045705</strain>
    </source>
</reference>
<feature type="domain" description="HTH gntR-type" evidence="5">
    <location>
        <begin position="35"/>
        <end position="104"/>
    </location>
</feature>
<dbReference type="InterPro" id="IPR008920">
    <property type="entry name" value="TF_FadR/GntR_C"/>
</dbReference>
<dbReference type="SMART" id="SM00345">
    <property type="entry name" value="HTH_GNTR"/>
    <property type="match status" value="1"/>
</dbReference>
<dbReference type="Proteomes" id="UP001551210">
    <property type="component" value="Unassembled WGS sequence"/>
</dbReference>
<name>A0ABV3CY98_STREX</name>
<dbReference type="SUPFAM" id="SSF46785">
    <property type="entry name" value="Winged helix' DNA-binding domain"/>
    <property type="match status" value="1"/>
</dbReference>
<dbReference type="InterPro" id="IPR036390">
    <property type="entry name" value="WH_DNA-bd_sf"/>
</dbReference>
<dbReference type="EMBL" id="JBEZAM010000023">
    <property type="protein sequence ID" value="MEU7295187.1"/>
    <property type="molecule type" value="Genomic_DNA"/>
</dbReference>
<dbReference type="SMART" id="SM00895">
    <property type="entry name" value="FCD"/>
    <property type="match status" value="1"/>
</dbReference>
<dbReference type="RefSeq" id="WP_359209273.1">
    <property type="nucleotide sequence ID" value="NZ_JBEZAM010000023.1"/>
</dbReference>
<feature type="compositionally biased region" description="Basic and acidic residues" evidence="4">
    <location>
        <begin position="1"/>
        <end position="29"/>
    </location>
</feature>
<dbReference type="Pfam" id="PF00392">
    <property type="entry name" value="GntR"/>
    <property type="match status" value="1"/>
</dbReference>
<evidence type="ECO:0000256" key="4">
    <source>
        <dbReference type="SAM" id="MobiDB-lite"/>
    </source>
</evidence>
<comment type="caution">
    <text evidence="6">The sequence shown here is derived from an EMBL/GenBank/DDBJ whole genome shotgun (WGS) entry which is preliminary data.</text>
</comment>
<evidence type="ECO:0000313" key="6">
    <source>
        <dbReference type="EMBL" id="MEU7295187.1"/>
    </source>
</evidence>
<keyword evidence="7" id="KW-1185">Reference proteome</keyword>
<dbReference type="SUPFAM" id="SSF48008">
    <property type="entry name" value="GntR ligand-binding domain-like"/>
    <property type="match status" value="1"/>
</dbReference>
<keyword evidence="2" id="KW-0238">DNA-binding</keyword>
<dbReference type="Gene3D" id="1.20.120.530">
    <property type="entry name" value="GntR ligand-binding domain-like"/>
    <property type="match status" value="1"/>
</dbReference>
<dbReference type="PANTHER" id="PTHR43537:SF47">
    <property type="entry name" value="REGULATORY PROTEIN GNTR HTH"/>
    <property type="match status" value="1"/>
</dbReference>
<dbReference type="PANTHER" id="PTHR43537">
    <property type="entry name" value="TRANSCRIPTIONAL REGULATOR, GNTR FAMILY"/>
    <property type="match status" value="1"/>
</dbReference>
<accession>A0ABV3CY98</accession>
<evidence type="ECO:0000313" key="7">
    <source>
        <dbReference type="Proteomes" id="UP001551210"/>
    </source>
</evidence>
<dbReference type="Pfam" id="PF07729">
    <property type="entry name" value="FCD"/>
    <property type="match status" value="1"/>
</dbReference>
<evidence type="ECO:0000256" key="3">
    <source>
        <dbReference type="ARBA" id="ARBA00023163"/>
    </source>
</evidence>
<proteinExistence type="predicted"/>
<evidence type="ECO:0000256" key="2">
    <source>
        <dbReference type="ARBA" id="ARBA00023125"/>
    </source>
</evidence>
<dbReference type="InterPro" id="IPR036388">
    <property type="entry name" value="WH-like_DNA-bd_sf"/>
</dbReference>
<keyword evidence="1" id="KW-0805">Transcription regulation</keyword>
<dbReference type="Gene3D" id="1.10.10.10">
    <property type="entry name" value="Winged helix-like DNA-binding domain superfamily/Winged helix DNA-binding domain"/>
    <property type="match status" value="1"/>
</dbReference>
<dbReference type="PROSITE" id="PS50949">
    <property type="entry name" value="HTH_GNTR"/>
    <property type="match status" value="1"/>
</dbReference>
<evidence type="ECO:0000256" key="1">
    <source>
        <dbReference type="ARBA" id="ARBA00023015"/>
    </source>
</evidence>
<dbReference type="InterPro" id="IPR011711">
    <property type="entry name" value="GntR_C"/>
</dbReference>
<protein>
    <submittedName>
        <fullName evidence="6">FCD domain-containing protein</fullName>
    </submittedName>
</protein>
<dbReference type="InterPro" id="IPR000524">
    <property type="entry name" value="Tscrpt_reg_HTH_GntR"/>
</dbReference>
<feature type="region of interest" description="Disordered" evidence="4">
    <location>
        <begin position="1"/>
        <end position="33"/>
    </location>
</feature>